<dbReference type="Proteomes" id="UP000320762">
    <property type="component" value="Unassembled WGS sequence"/>
</dbReference>
<dbReference type="PANTHER" id="PTHR47808:SF2">
    <property type="entry name" value="LEM DOMAIN-CONTAINING PROTEIN 2"/>
    <property type="match status" value="1"/>
</dbReference>
<evidence type="ECO:0000256" key="6">
    <source>
        <dbReference type="ARBA" id="ARBA00023242"/>
    </source>
</evidence>
<protein>
    <submittedName>
        <fullName evidence="11">Man1-Src1p-C-terminal domain-containing protein</fullName>
    </submittedName>
</protein>
<feature type="compositionally biased region" description="Acidic residues" evidence="7">
    <location>
        <begin position="305"/>
        <end position="320"/>
    </location>
</feature>
<dbReference type="InterPro" id="IPR025856">
    <property type="entry name" value="HeH/LEM_domain"/>
</dbReference>
<feature type="compositionally biased region" description="Low complexity" evidence="7">
    <location>
        <begin position="265"/>
        <end position="284"/>
    </location>
</feature>
<dbReference type="InterPro" id="IPR018996">
    <property type="entry name" value="Man1/Src1-like_C"/>
</dbReference>
<dbReference type="EMBL" id="VDMD01000034">
    <property type="protein sequence ID" value="TRM58646.1"/>
    <property type="molecule type" value="Genomic_DNA"/>
</dbReference>
<dbReference type="Pfam" id="PF12949">
    <property type="entry name" value="HeH"/>
    <property type="match status" value="1"/>
</dbReference>
<keyword evidence="2" id="KW-0597">Phosphoprotein</keyword>
<evidence type="ECO:0000259" key="9">
    <source>
        <dbReference type="Pfam" id="PF09402"/>
    </source>
</evidence>
<keyword evidence="3 8" id="KW-0812">Transmembrane</keyword>
<organism evidence="11 12">
    <name type="scientific">Schizophyllum amplum</name>
    <dbReference type="NCBI Taxonomy" id="97359"/>
    <lineage>
        <taxon>Eukaryota</taxon>
        <taxon>Fungi</taxon>
        <taxon>Dikarya</taxon>
        <taxon>Basidiomycota</taxon>
        <taxon>Agaricomycotina</taxon>
        <taxon>Agaricomycetes</taxon>
        <taxon>Agaricomycetidae</taxon>
        <taxon>Agaricales</taxon>
        <taxon>Schizophyllaceae</taxon>
        <taxon>Schizophyllum</taxon>
    </lineage>
</organism>
<dbReference type="GO" id="GO:0071763">
    <property type="term" value="P:nuclear membrane organization"/>
    <property type="evidence" value="ECO:0007669"/>
    <property type="project" value="TreeGrafter"/>
</dbReference>
<keyword evidence="6" id="KW-0539">Nucleus</keyword>
<feature type="compositionally biased region" description="Acidic residues" evidence="7">
    <location>
        <begin position="151"/>
        <end position="161"/>
    </location>
</feature>
<dbReference type="STRING" id="97359.A0A550C1N2"/>
<evidence type="ECO:0000313" key="12">
    <source>
        <dbReference type="Proteomes" id="UP000320762"/>
    </source>
</evidence>
<feature type="transmembrane region" description="Helical" evidence="8">
    <location>
        <begin position="667"/>
        <end position="686"/>
    </location>
</feature>
<dbReference type="Gene3D" id="1.10.10.1180">
    <property type="entry name" value="MAN1, winged-helix domain"/>
    <property type="match status" value="1"/>
</dbReference>
<keyword evidence="12" id="KW-1185">Reference proteome</keyword>
<dbReference type="GO" id="GO:0005637">
    <property type="term" value="C:nuclear inner membrane"/>
    <property type="evidence" value="ECO:0007669"/>
    <property type="project" value="UniProtKB-SubCell"/>
</dbReference>
<feature type="region of interest" description="Disordered" evidence="7">
    <location>
        <begin position="70"/>
        <end position="371"/>
    </location>
</feature>
<evidence type="ECO:0000259" key="10">
    <source>
        <dbReference type="Pfam" id="PF12949"/>
    </source>
</evidence>
<feature type="compositionally biased region" description="Basic residues" evidence="7">
    <location>
        <begin position="215"/>
        <end position="227"/>
    </location>
</feature>
<evidence type="ECO:0000256" key="5">
    <source>
        <dbReference type="ARBA" id="ARBA00023136"/>
    </source>
</evidence>
<comment type="caution">
    <text evidence="11">The sequence shown here is derived from an EMBL/GenBank/DDBJ whole genome shotgun (WGS) entry which is preliminary data.</text>
</comment>
<evidence type="ECO:0000256" key="2">
    <source>
        <dbReference type="ARBA" id="ARBA00022553"/>
    </source>
</evidence>
<feature type="compositionally biased region" description="Basic and acidic residues" evidence="7">
    <location>
        <begin position="353"/>
        <end position="366"/>
    </location>
</feature>
<feature type="domain" description="HeH/LEM" evidence="10">
    <location>
        <begin position="22"/>
        <end position="56"/>
    </location>
</feature>
<evidence type="ECO:0000256" key="8">
    <source>
        <dbReference type="SAM" id="Phobius"/>
    </source>
</evidence>
<dbReference type="Pfam" id="PF09402">
    <property type="entry name" value="MSC"/>
    <property type="match status" value="1"/>
</dbReference>
<dbReference type="GO" id="GO:0034399">
    <property type="term" value="C:nuclear periphery"/>
    <property type="evidence" value="ECO:0007669"/>
    <property type="project" value="TreeGrafter"/>
</dbReference>
<name>A0A550C1N2_9AGAR</name>
<dbReference type="AlphaFoldDB" id="A0A550C1N2"/>
<dbReference type="PANTHER" id="PTHR47808">
    <property type="entry name" value="INNER NUCLEAR MEMBRANE PROTEIN HEH2-RELATED"/>
    <property type="match status" value="1"/>
</dbReference>
<reference evidence="11 12" key="1">
    <citation type="journal article" date="2019" name="New Phytol.">
        <title>Comparative genomics reveals unique wood-decay strategies and fruiting body development in the Schizophyllaceae.</title>
        <authorList>
            <person name="Almasi E."/>
            <person name="Sahu N."/>
            <person name="Krizsan K."/>
            <person name="Balint B."/>
            <person name="Kovacs G.M."/>
            <person name="Kiss B."/>
            <person name="Cseklye J."/>
            <person name="Drula E."/>
            <person name="Henrissat B."/>
            <person name="Nagy I."/>
            <person name="Chovatia M."/>
            <person name="Adam C."/>
            <person name="LaButti K."/>
            <person name="Lipzen A."/>
            <person name="Riley R."/>
            <person name="Grigoriev I.V."/>
            <person name="Nagy L.G."/>
        </authorList>
    </citation>
    <scope>NUCLEOTIDE SEQUENCE [LARGE SCALE GENOMIC DNA]</scope>
    <source>
        <strain evidence="11 12">NL-1724</strain>
    </source>
</reference>
<dbReference type="InterPro" id="IPR041885">
    <property type="entry name" value="MAN1_winged_helix_dom"/>
</dbReference>
<gene>
    <name evidence="11" type="ORF">BD626DRAFT_573411</name>
</gene>
<evidence type="ECO:0000256" key="7">
    <source>
        <dbReference type="SAM" id="MobiDB-lite"/>
    </source>
</evidence>
<accession>A0A550C1N2</accession>
<dbReference type="OrthoDB" id="5376590at2759"/>
<evidence type="ECO:0000313" key="11">
    <source>
        <dbReference type="EMBL" id="TRM58646.1"/>
    </source>
</evidence>
<evidence type="ECO:0000256" key="4">
    <source>
        <dbReference type="ARBA" id="ARBA00022989"/>
    </source>
</evidence>
<feature type="domain" description="Man1/Src1-like C-terminal" evidence="9">
    <location>
        <begin position="382"/>
        <end position="788"/>
    </location>
</feature>
<feature type="compositionally biased region" description="Acidic residues" evidence="7">
    <location>
        <begin position="327"/>
        <end position="345"/>
    </location>
</feature>
<feature type="compositionally biased region" description="Pro residues" evidence="7">
    <location>
        <begin position="234"/>
        <end position="243"/>
    </location>
</feature>
<comment type="subcellular location">
    <subcellularLocation>
        <location evidence="1">Nucleus inner membrane</location>
    </subcellularLocation>
</comment>
<keyword evidence="5 8" id="KW-0472">Membrane</keyword>
<proteinExistence type="predicted"/>
<dbReference type="CDD" id="cd12935">
    <property type="entry name" value="LEM_like"/>
    <property type="match status" value="1"/>
</dbReference>
<dbReference type="GO" id="GO:0003682">
    <property type="term" value="F:chromatin binding"/>
    <property type="evidence" value="ECO:0007669"/>
    <property type="project" value="InterPro"/>
</dbReference>
<dbReference type="GO" id="GO:0005783">
    <property type="term" value="C:endoplasmic reticulum"/>
    <property type="evidence" value="ECO:0007669"/>
    <property type="project" value="TreeGrafter"/>
</dbReference>
<feature type="compositionally biased region" description="Low complexity" evidence="7">
    <location>
        <begin position="131"/>
        <end position="150"/>
    </location>
</feature>
<feature type="compositionally biased region" description="Acidic residues" evidence="7">
    <location>
        <begin position="805"/>
        <end position="815"/>
    </location>
</feature>
<feature type="region of interest" description="Disordered" evidence="7">
    <location>
        <begin position="795"/>
        <end position="815"/>
    </location>
</feature>
<evidence type="ECO:0000256" key="1">
    <source>
        <dbReference type="ARBA" id="ARBA00004540"/>
    </source>
</evidence>
<evidence type="ECO:0000256" key="3">
    <source>
        <dbReference type="ARBA" id="ARBA00022692"/>
    </source>
</evidence>
<sequence length="815" mass="91656">MSRLTTAQVIAQGHYLEPDFNPASLTVSQLLGVFGYHNVQYPTPYNKPTLVKLFNDEIKGKARKYKKERLKKDNSIASDDGITDGVTGRLLNGGQAAVQPRRSSRRISRQPTEEPEPLAALPEPPKRRRSSAQPTAAAPTRRAPVQPIVIEESEPEDEVEEAPPRKIGRRKKNADGSKRTSRRVSGNDDSGWEDHNIFQSGAESSSPVRPSPPRSKARKSSTSRKSRLSSSAPPESPTRPSPPVKMLSPSPIRAPLSPPSPIPMRMPSGPFTFASSSPGPSGPFHGRNDRDVEWEEGATGVSEVPELDLVPEDDDDDDEDRPFLGGEEYEDVEVPIKGEEDDEVEAVGQRISEGPRRKLEAPRLQDEEPTPASPMRRLFFTLAILALGYLSWGYKQESAQIGFCTSEQNGEPMNSYLQDLRVRRIEALECTVKDPDDPLAIPVRLSQVNMSMSPEKLEQLSNSTYCPPVPLLPVPDSCTPCPAHAVCSRDTVTCNEKFELKPNKFLFFAPPHAKVDLNGTTQPLDAWRLLDGLPGLGPVAFPPRCIDDGKWETLAMKHANRLGNMLRATRSERLCAGEYQEYAAKDGGEARQWGFSYDELASIFRKMTGNNNEKFNIKTMLDEALGRLSQYEVIMQSTDDSGQRYYAHMEDNLSWACLAKVSVRETWAYYRLYVFAATALAIFGWWKLFQHRTKTVETQRARELALQVLETLQNQELMHYTDPVRAPEEYVGSARLRDLLLQQEWNKSQRERVWKHVERLVEGNENVRANLAEEGGGDEMRVWRWVGSVGMTPMRPRKNSNIFAPEEDYEEQEQE</sequence>
<dbReference type="InterPro" id="IPR044780">
    <property type="entry name" value="Heh2/Src1"/>
</dbReference>
<keyword evidence="4 8" id="KW-1133">Transmembrane helix</keyword>